<protein>
    <recommendedName>
        <fullName evidence="2">DUF1989 domain-containing protein</fullName>
    </recommendedName>
</protein>
<name>A0A9P4JMV5_9PLEO</name>
<feature type="compositionally biased region" description="Basic and acidic residues" evidence="1">
    <location>
        <begin position="480"/>
        <end position="521"/>
    </location>
</feature>
<dbReference type="Proteomes" id="UP000799536">
    <property type="component" value="Unassembled WGS sequence"/>
</dbReference>
<evidence type="ECO:0000313" key="4">
    <source>
        <dbReference type="Proteomes" id="UP000799536"/>
    </source>
</evidence>
<dbReference type="PANTHER" id="PTHR31527:SF0">
    <property type="entry name" value="RE64534P"/>
    <property type="match status" value="1"/>
</dbReference>
<feature type="compositionally biased region" description="Basic and acidic residues" evidence="1">
    <location>
        <begin position="128"/>
        <end position="146"/>
    </location>
</feature>
<dbReference type="OrthoDB" id="504708at2759"/>
<feature type="compositionally biased region" description="Basic and acidic residues" evidence="1">
    <location>
        <begin position="104"/>
        <end position="117"/>
    </location>
</feature>
<dbReference type="AlphaFoldDB" id="A0A9P4JMV5"/>
<feature type="compositionally biased region" description="Basic and acidic residues" evidence="1">
    <location>
        <begin position="628"/>
        <end position="638"/>
    </location>
</feature>
<dbReference type="PANTHER" id="PTHR31527">
    <property type="entry name" value="RE64534P"/>
    <property type="match status" value="1"/>
</dbReference>
<feature type="region of interest" description="Disordered" evidence="1">
    <location>
        <begin position="45"/>
        <end position="200"/>
    </location>
</feature>
<feature type="compositionally biased region" description="Basic and acidic residues" evidence="1">
    <location>
        <begin position="601"/>
        <end position="612"/>
    </location>
</feature>
<feature type="compositionally biased region" description="Acidic residues" evidence="1">
    <location>
        <begin position="118"/>
        <end position="127"/>
    </location>
</feature>
<comment type="caution">
    <text evidence="3">The sequence shown here is derived from an EMBL/GenBank/DDBJ whole genome shotgun (WGS) entry which is preliminary data.</text>
</comment>
<evidence type="ECO:0000313" key="3">
    <source>
        <dbReference type="EMBL" id="KAF2199707.1"/>
    </source>
</evidence>
<feature type="compositionally biased region" description="Basic and acidic residues" evidence="1">
    <location>
        <begin position="56"/>
        <end position="96"/>
    </location>
</feature>
<dbReference type="EMBL" id="ML994060">
    <property type="protein sequence ID" value="KAF2199707.1"/>
    <property type="molecule type" value="Genomic_DNA"/>
</dbReference>
<dbReference type="InterPro" id="IPR018959">
    <property type="entry name" value="DUF1989"/>
</dbReference>
<feature type="compositionally biased region" description="Basic and acidic residues" evidence="1">
    <location>
        <begin position="551"/>
        <end position="586"/>
    </location>
</feature>
<keyword evidence="4" id="KW-1185">Reference proteome</keyword>
<feature type="compositionally biased region" description="Basic and acidic residues" evidence="1">
    <location>
        <begin position="182"/>
        <end position="194"/>
    </location>
</feature>
<evidence type="ECO:0000259" key="2">
    <source>
        <dbReference type="Pfam" id="PF09347"/>
    </source>
</evidence>
<feature type="domain" description="DUF1989" evidence="2">
    <location>
        <begin position="281"/>
        <end position="403"/>
    </location>
</feature>
<accession>A0A9P4JMV5</accession>
<organism evidence="3 4">
    <name type="scientific">Delitschia confertaspora ATCC 74209</name>
    <dbReference type="NCBI Taxonomy" id="1513339"/>
    <lineage>
        <taxon>Eukaryota</taxon>
        <taxon>Fungi</taxon>
        <taxon>Dikarya</taxon>
        <taxon>Ascomycota</taxon>
        <taxon>Pezizomycotina</taxon>
        <taxon>Dothideomycetes</taxon>
        <taxon>Pleosporomycetidae</taxon>
        <taxon>Pleosporales</taxon>
        <taxon>Delitschiaceae</taxon>
        <taxon>Delitschia</taxon>
    </lineage>
</organism>
<dbReference type="Pfam" id="PF09347">
    <property type="entry name" value="DUF1989"/>
    <property type="match status" value="1"/>
</dbReference>
<evidence type="ECO:0000256" key="1">
    <source>
        <dbReference type="SAM" id="MobiDB-lite"/>
    </source>
</evidence>
<gene>
    <name evidence="3" type="ORF">GQ43DRAFT_442232</name>
</gene>
<reference evidence="3" key="1">
    <citation type="journal article" date="2020" name="Stud. Mycol.">
        <title>101 Dothideomycetes genomes: a test case for predicting lifestyles and emergence of pathogens.</title>
        <authorList>
            <person name="Haridas S."/>
            <person name="Albert R."/>
            <person name="Binder M."/>
            <person name="Bloem J."/>
            <person name="Labutti K."/>
            <person name="Salamov A."/>
            <person name="Andreopoulos B."/>
            <person name="Baker S."/>
            <person name="Barry K."/>
            <person name="Bills G."/>
            <person name="Bluhm B."/>
            <person name="Cannon C."/>
            <person name="Castanera R."/>
            <person name="Culley D."/>
            <person name="Daum C."/>
            <person name="Ezra D."/>
            <person name="Gonzalez J."/>
            <person name="Henrissat B."/>
            <person name="Kuo A."/>
            <person name="Liang C."/>
            <person name="Lipzen A."/>
            <person name="Lutzoni F."/>
            <person name="Magnuson J."/>
            <person name="Mondo S."/>
            <person name="Nolan M."/>
            <person name="Ohm R."/>
            <person name="Pangilinan J."/>
            <person name="Park H.-J."/>
            <person name="Ramirez L."/>
            <person name="Alfaro M."/>
            <person name="Sun H."/>
            <person name="Tritt A."/>
            <person name="Yoshinaga Y."/>
            <person name="Zwiers L.-H."/>
            <person name="Turgeon B."/>
            <person name="Goodwin S."/>
            <person name="Spatafora J."/>
            <person name="Crous P."/>
            <person name="Grigoriev I."/>
        </authorList>
    </citation>
    <scope>NUCLEOTIDE SEQUENCE</scope>
    <source>
        <strain evidence="3">ATCC 74209</strain>
    </source>
</reference>
<proteinExistence type="predicted"/>
<feature type="region of interest" description="Disordered" evidence="1">
    <location>
        <begin position="468"/>
        <end position="638"/>
    </location>
</feature>
<sequence>MSGEIQTIPARHGVATVVPKGYTIKIINTYGKQVVSMWAFCMDKERGEEREEEELSKEQLSREQEEDVEKAAEGIVREMEQREKGDGDETGEKSDGNKGASNSKAEKGDQERPKSEDTADDPPEQTPEESKESSTEKPNEKAEKKGWSSYVPSMPSIPRPSIPYRSKGQASDKPNPGTEKGATGKKETSSKKWTESLPTGKGFSTYLPNVQIPDSKEVISAFKASHYRDPNKSYAEQLYDFSKTPVGAGSIAAATGSGTASSIYAAYTAYTRMTPSAPSQPPAEYLSLPHTISALHSLSFAPSSALLSNLRNPILTLIEDTSLSAHDTLTPACDARLYKELGVEKPEEHGSCAENLVLALRECNEGLGLKGPSCIGGDITVNTVPVPISLFMNTLVSISGDAAARDREQDIFLKDVEFSVSEPAGKKRSFVRFRAERDVVIVMSACPMDVGPQNGGKCMAANFIVEEENQEEEENNEMAQKLKEDAKESKMQKDKEDIDEIGNHPEEGDMEEQKEKGKDMPSGKPMPKPKGGPMKFAKKPAVRGESVVDVGAKEEDSTAKGKDEGKDIGKDAGENAGKDAGKERPQPIHSASELAAPPFEGLKEEPFKEQPKKKPKKLERRNTNSVKESGKGAEAKKE</sequence>